<protein>
    <recommendedName>
        <fullName evidence="4">Chromo domain-containing protein</fullName>
    </recommendedName>
</protein>
<gene>
    <name evidence="2" type="ORF">K469DRAFT_704585</name>
</gene>
<dbReference type="OrthoDB" id="4364638at2759"/>
<dbReference type="AlphaFoldDB" id="A0A6A6E9D6"/>
<dbReference type="InterPro" id="IPR016197">
    <property type="entry name" value="Chromo-like_dom_sf"/>
</dbReference>
<evidence type="ECO:0008006" key="4">
    <source>
        <dbReference type="Google" id="ProtNLM"/>
    </source>
</evidence>
<evidence type="ECO:0000313" key="3">
    <source>
        <dbReference type="Proteomes" id="UP000800200"/>
    </source>
</evidence>
<evidence type="ECO:0000313" key="2">
    <source>
        <dbReference type="EMBL" id="KAF2187655.1"/>
    </source>
</evidence>
<dbReference type="SUPFAM" id="SSF54160">
    <property type="entry name" value="Chromo domain-like"/>
    <property type="match status" value="1"/>
</dbReference>
<organism evidence="2 3">
    <name type="scientific">Zopfia rhizophila CBS 207.26</name>
    <dbReference type="NCBI Taxonomy" id="1314779"/>
    <lineage>
        <taxon>Eukaryota</taxon>
        <taxon>Fungi</taxon>
        <taxon>Dikarya</taxon>
        <taxon>Ascomycota</taxon>
        <taxon>Pezizomycotina</taxon>
        <taxon>Dothideomycetes</taxon>
        <taxon>Dothideomycetes incertae sedis</taxon>
        <taxon>Zopfiaceae</taxon>
        <taxon>Zopfia</taxon>
    </lineage>
</organism>
<keyword evidence="3" id="KW-1185">Reference proteome</keyword>
<dbReference type="Proteomes" id="UP000800200">
    <property type="component" value="Unassembled WGS sequence"/>
</dbReference>
<comment type="subunit">
    <text evidence="1">Component of the NuA4 histone acetyltransferase complex.</text>
</comment>
<evidence type="ECO:0000256" key="1">
    <source>
        <dbReference type="ARBA" id="ARBA00011353"/>
    </source>
</evidence>
<sequence>MYGPYPIIDIKGHSYHLKLPPHMRMLDVFHADHLQKASTRPLPGQIKPEEPPIEVNGHPEWLVQEILNSRLFHGRLQYKASWLAHNPDPAWYNARGFIGAPHKLKAYEAEEDLEVTEKNDKAALKTRVVQKSARRRL</sequence>
<proteinExistence type="predicted"/>
<reference evidence="2" key="1">
    <citation type="journal article" date="2020" name="Stud. Mycol.">
        <title>101 Dothideomycetes genomes: a test case for predicting lifestyles and emergence of pathogens.</title>
        <authorList>
            <person name="Haridas S."/>
            <person name="Albert R."/>
            <person name="Binder M."/>
            <person name="Bloem J."/>
            <person name="Labutti K."/>
            <person name="Salamov A."/>
            <person name="Andreopoulos B."/>
            <person name="Baker S."/>
            <person name="Barry K."/>
            <person name="Bills G."/>
            <person name="Bluhm B."/>
            <person name="Cannon C."/>
            <person name="Castanera R."/>
            <person name="Culley D."/>
            <person name="Daum C."/>
            <person name="Ezra D."/>
            <person name="Gonzalez J."/>
            <person name="Henrissat B."/>
            <person name="Kuo A."/>
            <person name="Liang C."/>
            <person name="Lipzen A."/>
            <person name="Lutzoni F."/>
            <person name="Magnuson J."/>
            <person name="Mondo S."/>
            <person name="Nolan M."/>
            <person name="Ohm R."/>
            <person name="Pangilinan J."/>
            <person name="Park H.-J."/>
            <person name="Ramirez L."/>
            <person name="Alfaro M."/>
            <person name="Sun H."/>
            <person name="Tritt A."/>
            <person name="Yoshinaga Y."/>
            <person name="Zwiers L.-H."/>
            <person name="Turgeon B."/>
            <person name="Goodwin S."/>
            <person name="Spatafora J."/>
            <person name="Crous P."/>
            <person name="Grigoriev I."/>
        </authorList>
    </citation>
    <scope>NUCLEOTIDE SEQUENCE</scope>
    <source>
        <strain evidence="2">CBS 207.26</strain>
    </source>
</reference>
<dbReference type="EMBL" id="ML994626">
    <property type="protein sequence ID" value="KAF2187655.1"/>
    <property type="molecule type" value="Genomic_DNA"/>
</dbReference>
<name>A0A6A6E9D6_9PEZI</name>
<accession>A0A6A6E9D6</accession>